<evidence type="ECO:0000256" key="1">
    <source>
        <dbReference type="SAM" id="MobiDB-lite"/>
    </source>
</evidence>
<comment type="caution">
    <text evidence="2">The sequence shown here is derived from an EMBL/GenBank/DDBJ whole genome shotgun (WGS) entry which is preliminary data.</text>
</comment>
<feature type="region of interest" description="Disordered" evidence="1">
    <location>
        <begin position="160"/>
        <end position="187"/>
    </location>
</feature>
<reference evidence="2" key="2">
    <citation type="submission" date="2022-01" db="EMBL/GenBank/DDBJ databases">
        <authorList>
            <person name="Yamashiro T."/>
            <person name="Shiraishi A."/>
            <person name="Satake H."/>
            <person name="Nakayama K."/>
        </authorList>
    </citation>
    <scope>NUCLEOTIDE SEQUENCE</scope>
</reference>
<evidence type="ECO:0000313" key="2">
    <source>
        <dbReference type="EMBL" id="GJS63920.1"/>
    </source>
</evidence>
<keyword evidence="3" id="KW-1185">Reference proteome</keyword>
<protein>
    <submittedName>
        <fullName evidence="2">Uncharacterized protein</fullName>
    </submittedName>
</protein>
<evidence type="ECO:0000313" key="3">
    <source>
        <dbReference type="Proteomes" id="UP001151760"/>
    </source>
</evidence>
<accession>A0ABQ4XFU8</accession>
<dbReference type="Proteomes" id="UP001151760">
    <property type="component" value="Unassembled WGS sequence"/>
</dbReference>
<name>A0ABQ4XFU8_9ASTR</name>
<dbReference type="EMBL" id="BQNB010009466">
    <property type="protein sequence ID" value="GJS63920.1"/>
    <property type="molecule type" value="Genomic_DNA"/>
</dbReference>
<proteinExistence type="predicted"/>
<organism evidence="2 3">
    <name type="scientific">Tanacetum coccineum</name>
    <dbReference type="NCBI Taxonomy" id="301880"/>
    <lineage>
        <taxon>Eukaryota</taxon>
        <taxon>Viridiplantae</taxon>
        <taxon>Streptophyta</taxon>
        <taxon>Embryophyta</taxon>
        <taxon>Tracheophyta</taxon>
        <taxon>Spermatophyta</taxon>
        <taxon>Magnoliopsida</taxon>
        <taxon>eudicotyledons</taxon>
        <taxon>Gunneridae</taxon>
        <taxon>Pentapetalae</taxon>
        <taxon>asterids</taxon>
        <taxon>campanulids</taxon>
        <taxon>Asterales</taxon>
        <taxon>Asteraceae</taxon>
        <taxon>Asteroideae</taxon>
        <taxon>Anthemideae</taxon>
        <taxon>Anthemidinae</taxon>
        <taxon>Tanacetum</taxon>
    </lineage>
</organism>
<gene>
    <name evidence="2" type="ORF">Tco_0678484</name>
</gene>
<sequence>MGTSSRVSCFSKSNFFSSRKAKDMDALPCILNKVIVTLNRGEEHIFKLQRKNLKNDLFNLMGIDVMEEYHKKKLLYDKYCDKMLKRRKSPKITNCDVLTKKGPITLKVYREDGTDEVVSNFKTIMEYLNQTEKELKINLSKPLKEQDTLNELNNLANKKIKRTDDLKDHSRSTKKHKSSVQHEEEANRSIFTSVSAAVPKKTEEGLCKELQFSMVDNSKLSVVYLLNRS</sequence>
<reference evidence="2" key="1">
    <citation type="journal article" date="2022" name="Int. J. Mol. Sci.">
        <title>Draft Genome of Tanacetum Coccineum: Genomic Comparison of Closely Related Tanacetum-Family Plants.</title>
        <authorList>
            <person name="Yamashiro T."/>
            <person name="Shiraishi A."/>
            <person name="Nakayama K."/>
            <person name="Satake H."/>
        </authorList>
    </citation>
    <scope>NUCLEOTIDE SEQUENCE</scope>
</reference>
<feature type="compositionally biased region" description="Basic and acidic residues" evidence="1">
    <location>
        <begin position="162"/>
        <end position="171"/>
    </location>
</feature>